<dbReference type="PROSITE" id="PS51257">
    <property type="entry name" value="PROKAR_LIPOPROTEIN"/>
    <property type="match status" value="1"/>
</dbReference>
<reference evidence="2 3" key="1">
    <citation type="submission" date="2019-11" db="EMBL/GenBank/DDBJ databases">
        <authorList>
            <person name="Cheng Q."/>
            <person name="Yang Z."/>
        </authorList>
    </citation>
    <scope>NUCLEOTIDE SEQUENCE [LARGE SCALE GENOMIC DNA]</scope>
    <source>
        <strain evidence="2 3">HX-22-1</strain>
    </source>
</reference>
<dbReference type="RefSeq" id="WP_154288685.1">
    <property type="nucleotide sequence ID" value="NZ_WKJI01000005.1"/>
</dbReference>
<dbReference type="Proteomes" id="UP000462931">
    <property type="component" value="Unassembled WGS sequence"/>
</dbReference>
<accession>A0A7K0FTF7</accession>
<evidence type="ECO:0000256" key="1">
    <source>
        <dbReference type="SAM" id="SignalP"/>
    </source>
</evidence>
<keyword evidence="1" id="KW-0732">Signal</keyword>
<sequence>MKKSTILFMLFISTALVFTSCKKDEEQSEKERVTVLLTSGKWYYQSFNTSRCFNEDSYWEFKSDGSVIDTWNFEGSSRFLGSSRNLTYTVSEDGKSITLISTAANSSTNTYNLTITSINASELKFSINYSSGTSDNVVLAKTALDCVPF</sequence>
<comment type="caution">
    <text evidence="2">The sequence shown here is derived from an EMBL/GenBank/DDBJ whole genome shotgun (WGS) entry which is preliminary data.</text>
</comment>
<keyword evidence="3" id="KW-1185">Reference proteome</keyword>
<gene>
    <name evidence="2" type="ORF">GJJ64_15605</name>
</gene>
<protein>
    <recommendedName>
        <fullName evidence="4">Lipocalin-like domain-containing protein</fullName>
    </recommendedName>
</protein>
<evidence type="ECO:0008006" key="4">
    <source>
        <dbReference type="Google" id="ProtNLM"/>
    </source>
</evidence>
<evidence type="ECO:0000313" key="3">
    <source>
        <dbReference type="Proteomes" id="UP000462931"/>
    </source>
</evidence>
<feature type="signal peptide" evidence="1">
    <location>
        <begin position="1"/>
        <end position="19"/>
    </location>
</feature>
<dbReference type="AlphaFoldDB" id="A0A7K0FTF7"/>
<evidence type="ECO:0000313" key="2">
    <source>
        <dbReference type="EMBL" id="MRX48620.1"/>
    </source>
</evidence>
<proteinExistence type="predicted"/>
<organism evidence="2 3">
    <name type="scientific">Pedobacter puniceum</name>
    <dbReference type="NCBI Taxonomy" id="2666136"/>
    <lineage>
        <taxon>Bacteria</taxon>
        <taxon>Pseudomonadati</taxon>
        <taxon>Bacteroidota</taxon>
        <taxon>Sphingobacteriia</taxon>
        <taxon>Sphingobacteriales</taxon>
        <taxon>Sphingobacteriaceae</taxon>
        <taxon>Pedobacter</taxon>
    </lineage>
</organism>
<dbReference type="EMBL" id="WKJI01000005">
    <property type="protein sequence ID" value="MRX48620.1"/>
    <property type="molecule type" value="Genomic_DNA"/>
</dbReference>
<feature type="chain" id="PRO_5029457095" description="Lipocalin-like domain-containing protein" evidence="1">
    <location>
        <begin position="20"/>
        <end position="149"/>
    </location>
</feature>
<name>A0A7K0FTF7_9SPHI</name>